<evidence type="ECO:0000256" key="1">
    <source>
        <dbReference type="SAM" id="MobiDB-lite"/>
    </source>
</evidence>
<reference evidence="2" key="1">
    <citation type="submission" date="2020-09" db="EMBL/GenBank/DDBJ databases">
        <title>Genome-Enabled Discovery of Anthraquinone Biosynthesis in Senna tora.</title>
        <authorList>
            <person name="Kang S.-H."/>
            <person name="Pandey R.P."/>
            <person name="Lee C.-M."/>
            <person name="Sim J.-S."/>
            <person name="Jeong J.-T."/>
            <person name="Choi B.-S."/>
            <person name="Jung M."/>
            <person name="Ginzburg D."/>
            <person name="Zhao K."/>
            <person name="Won S.Y."/>
            <person name="Oh T.-J."/>
            <person name="Yu Y."/>
            <person name="Kim N.-H."/>
            <person name="Lee O.R."/>
            <person name="Lee T.-H."/>
            <person name="Bashyal P."/>
            <person name="Kim T.-S."/>
            <person name="Lee W.-H."/>
            <person name="Kawkins C."/>
            <person name="Kim C.-K."/>
            <person name="Kim J.S."/>
            <person name="Ahn B.O."/>
            <person name="Rhee S.Y."/>
            <person name="Sohng J.K."/>
        </authorList>
    </citation>
    <scope>NUCLEOTIDE SEQUENCE</scope>
    <source>
        <tissue evidence="2">Leaf</tissue>
    </source>
</reference>
<dbReference type="AlphaFoldDB" id="A0A834T7A1"/>
<gene>
    <name evidence="2" type="ORF">G2W53_030566</name>
</gene>
<feature type="compositionally biased region" description="Basic and acidic residues" evidence="1">
    <location>
        <begin position="1"/>
        <end position="18"/>
    </location>
</feature>
<protein>
    <submittedName>
        <fullName evidence="2">Uncharacterized protein</fullName>
    </submittedName>
</protein>
<accession>A0A834T7A1</accession>
<dbReference type="Proteomes" id="UP000634136">
    <property type="component" value="Unassembled WGS sequence"/>
</dbReference>
<keyword evidence="3" id="KW-1185">Reference proteome</keyword>
<evidence type="ECO:0000313" key="3">
    <source>
        <dbReference type="Proteomes" id="UP000634136"/>
    </source>
</evidence>
<evidence type="ECO:0000313" key="2">
    <source>
        <dbReference type="EMBL" id="KAF7816597.1"/>
    </source>
</evidence>
<proteinExistence type="predicted"/>
<dbReference type="EMBL" id="JAAIUW010000009">
    <property type="protein sequence ID" value="KAF7816597.1"/>
    <property type="molecule type" value="Genomic_DNA"/>
</dbReference>
<comment type="caution">
    <text evidence="2">The sequence shown here is derived from an EMBL/GenBank/DDBJ whole genome shotgun (WGS) entry which is preliminary data.</text>
</comment>
<organism evidence="2 3">
    <name type="scientific">Senna tora</name>
    <dbReference type="NCBI Taxonomy" id="362788"/>
    <lineage>
        <taxon>Eukaryota</taxon>
        <taxon>Viridiplantae</taxon>
        <taxon>Streptophyta</taxon>
        <taxon>Embryophyta</taxon>
        <taxon>Tracheophyta</taxon>
        <taxon>Spermatophyta</taxon>
        <taxon>Magnoliopsida</taxon>
        <taxon>eudicotyledons</taxon>
        <taxon>Gunneridae</taxon>
        <taxon>Pentapetalae</taxon>
        <taxon>rosids</taxon>
        <taxon>fabids</taxon>
        <taxon>Fabales</taxon>
        <taxon>Fabaceae</taxon>
        <taxon>Caesalpinioideae</taxon>
        <taxon>Cassia clade</taxon>
        <taxon>Senna</taxon>
    </lineage>
</organism>
<feature type="region of interest" description="Disordered" evidence="1">
    <location>
        <begin position="1"/>
        <end position="28"/>
    </location>
</feature>
<sequence>MRKSILENHDFASKERLGMSDSDSPLPQ</sequence>
<name>A0A834T7A1_9FABA</name>